<evidence type="ECO:0000256" key="3">
    <source>
        <dbReference type="ARBA" id="ARBA00022475"/>
    </source>
</evidence>
<keyword evidence="4 7" id="KW-0812">Transmembrane</keyword>
<feature type="transmembrane region" description="Helical" evidence="7">
    <location>
        <begin position="168"/>
        <end position="188"/>
    </location>
</feature>
<accession>A0A6J6L9Z9</accession>
<feature type="transmembrane region" description="Helical" evidence="7">
    <location>
        <begin position="133"/>
        <end position="156"/>
    </location>
</feature>
<dbReference type="PANTHER" id="PTHR43163:SF6">
    <property type="entry name" value="DIPEPTIDE TRANSPORT SYSTEM PERMEASE PROTEIN DPPB-RELATED"/>
    <property type="match status" value="1"/>
</dbReference>
<evidence type="ECO:0000256" key="2">
    <source>
        <dbReference type="ARBA" id="ARBA00022448"/>
    </source>
</evidence>
<feature type="domain" description="ABC transmembrane type-1" evidence="8">
    <location>
        <begin position="94"/>
        <end position="291"/>
    </location>
</feature>
<keyword evidence="2" id="KW-0813">Transport</keyword>
<name>A0A6J6L9Z9_9ZZZZ</name>
<evidence type="ECO:0000256" key="4">
    <source>
        <dbReference type="ARBA" id="ARBA00022692"/>
    </source>
</evidence>
<proteinExistence type="predicted"/>
<keyword evidence="3" id="KW-1003">Cell membrane</keyword>
<comment type="subcellular location">
    <subcellularLocation>
        <location evidence="1">Cell membrane</location>
        <topology evidence="1">Multi-pass membrane protein</topology>
    </subcellularLocation>
</comment>
<evidence type="ECO:0000259" key="8">
    <source>
        <dbReference type="PROSITE" id="PS50928"/>
    </source>
</evidence>
<keyword evidence="5 7" id="KW-1133">Transmembrane helix</keyword>
<dbReference type="AlphaFoldDB" id="A0A6J6L9Z9"/>
<evidence type="ECO:0000313" key="9">
    <source>
        <dbReference type="EMBL" id="CAB4657175.1"/>
    </source>
</evidence>
<dbReference type="EMBL" id="CAEZWU010000002">
    <property type="protein sequence ID" value="CAB4657175.1"/>
    <property type="molecule type" value="Genomic_DNA"/>
</dbReference>
<dbReference type="CDD" id="cd06261">
    <property type="entry name" value="TM_PBP2"/>
    <property type="match status" value="1"/>
</dbReference>
<dbReference type="SUPFAM" id="SSF161098">
    <property type="entry name" value="MetI-like"/>
    <property type="match status" value="1"/>
</dbReference>
<dbReference type="PANTHER" id="PTHR43163">
    <property type="entry name" value="DIPEPTIDE TRANSPORT SYSTEM PERMEASE PROTEIN DPPB-RELATED"/>
    <property type="match status" value="1"/>
</dbReference>
<dbReference type="InterPro" id="IPR045621">
    <property type="entry name" value="BPD_transp_1_N"/>
</dbReference>
<evidence type="ECO:0000256" key="5">
    <source>
        <dbReference type="ARBA" id="ARBA00022989"/>
    </source>
</evidence>
<reference evidence="9" key="1">
    <citation type="submission" date="2020-05" db="EMBL/GenBank/DDBJ databases">
        <authorList>
            <person name="Chiriac C."/>
            <person name="Salcher M."/>
            <person name="Ghai R."/>
            <person name="Kavagutti S V."/>
        </authorList>
    </citation>
    <scope>NUCLEOTIDE SEQUENCE</scope>
</reference>
<dbReference type="GO" id="GO:0055085">
    <property type="term" value="P:transmembrane transport"/>
    <property type="evidence" value="ECO:0007669"/>
    <property type="project" value="InterPro"/>
</dbReference>
<dbReference type="GO" id="GO:0005886">
    <property type="term" value="C:plasma membrane"/>
    <property type="evidence" value="ECO:0007669"/>
    <property type="project" value="UniProtKB-SubCell"/>
</dbReference>
<feature type="transmembrane region" description="Helical" evidence="7">
    <location>
        <begin position="226"/>
        <end position="252"/>
    </location>
</feature>
<dbReference type="PROSITE" id="PS50928">
    <property type="entry name" value="ABC_TM1"/>
    <property type="match status" value="1"/>
</dbReference>
<dbReference type="Gene3D" id="1.10.3720.10">
    <property type="entry name" value="MetI-like"/>
    <property type="match status" value="1"/>
</dbReference>
<feature type="transmembrane region" description="Helical" evidence="7">
    <location>
        <begin position="98"/>
        <end position="121"/>
    </location>
</feature>
<gene>
    <name evidence="9" type="ORF">UFOPK2292_00028</name>
</gene>
<protein>
    <submittedName>
        <fullName evidence="9">Unannotated protein</fullName>
    </submittedName>
</protein>
<dbReference type="InterPro" id="IPR000515">
    <property type="entry name" value="MetI-like"/>
</dbReference>
<dbReference type="InterPro" id="IPR035906">
    <property type="entry name" value="MetI-like_sf"/>
</dbReference>
<sequence length="304" mass="32778">MKNIISRVISTLLLLLASSLAVFAAIRFSGGDVTAARMPASATAEDRELFRHQIGLDQPILKQYVTYMGNFVTGDLGNSLTSNAKISTLAGEKIRNSLILGGSSILIVFLVGVPLGMIAALKRNTWIDTGVTSFSVAGMAIPNFWLALLSIYLFASTLHWLPSGGQDGIKTVILPALVLSAEGIALTVRMTRSAMLENIGQDFVRTLRAAGLSERRIYFKHVLRNSLLPIISLAGLRVGQVVGYALVVETIFGWPGVGQILVNGVLRRDYPIIQFFALLLVIAVTLGNLLASIGYTLANPRLRK</sequence>
<evidence type="ECO:0000256" key="7">
    <source>
        <dbReference type="SAM" id="Phobius"/>
    </source>
</evidence>
<organism evidence="9">
    <name type="scientific">freshwater metagenome</name>
    <dbReference type="NCBI Taxonomy" id="449393"/>
    <lineage>
        <taxon>unclassified sequences</taxon>
        <taxon>metagenomes</taxon>
        <taxon>ecological metagenomes</taxon>
    </lineage>
</organism>
<dbReference type="Pfam" id="PF00528">
    <property type="entry name" value="BPD_transp_1"/>
    <property type="match status" value="1"/>
</dbReference>
<feature type="transmembrane region" description="Helical" evidence="7">
    <location>
        <begin position="272"/>
        <end position="298"/>
    </location>
</feature>
<evidence type="ECO:0000256" key="1">
    <source>
        <dbReference type="ARBA" id="ARBA00004651"/>
    </source>
</evidence>
<evidence type="ECO:0000256" key="6">
    <source>
        <dbReference type="ARBA" id="ARBA00023136"/>
    </source>
</evidence>
<dbReference type="Pfam" id="PF19300">
    <property type="entry name" value="BPD_transp_1_N"/>
    <property type="match status" value="1"/>
</dbReference>
<keyword evidence="6 7" id="KW-0472">Membrane</keyword>